<dbReference type="InterPro" id="IPR033429">
    <property type="entry name" value="DUF5125"/>
</dbReference>
<name>A0A921FF66_9BACT</name>
<organism evidence="4 5">
    <name type="scientific">Phocaeicola coprocola</name>
    <dbReference type="NCBI Taxonomy" id="310298"/>
    <lineage>
        <taxon>Bacteria</taxon>
        <taxon>Pseudomonadati</taxon>
        <taxon>Bacteroidota</taxon>
        <taxon>Bacteroidia</taxon>
        <taxon>Bacteroidales</taxon>
        <taxon>Bacteroidaceae</taxon>
        <taxon>Phocaeicola</taxon>
    </lineage>
</organism>
<protein>
    <submittedName>
        <fullName evidence="4">DUF5125 domain-containing protein</fullName>
    </submittedName>
</protein>
<evidence type="ECO:0000313" key="5">
    <source>
        <dbReference type="Proteomes" id="UP000718012"/>
    </source>
</evidence>
<dbReference type="InterPro" id="IPR032184">
    <property type="entry name" value="DUF5016"/>
</dbReference>
<dbReference type="Pfam" id="PF16408">
    <property type="entry name" value="DUF5016"/>
    <property type="match status" value="1"/>
</dbReference>
<dbReference type="EMBL" id="DYXD01000262">
    <property type="protein sequence ID" value="HJF08926.1"/>
    <property type="molecule type" value="Genomic_DNA"/>
</dbReference>
<dbReference type="Proteomes" id="UP000718012">
    <property type="component" value="Unassembled WGS sequence"/>
</dbReference>
<dbReference type="Pfam" id="PF17165">
    <property type="entry name" value="DUF5121"/>
    <property type="match status" value="2"/>
</dbReference>
<comment type="caution">
    <text evidence="4">The sequence shown here is derived from an EMBL/GenBank/DDBJ whole genome shotgun (WGS) entry which is preliminary data.</text>
</comment>
<feature type="domain" description="DUF5121" evidence="3">
    <location>
        <begin position="545"/>
        <end position="666"/>
    </location>
</feature>
<evidence type="ECO:0000259" key="1">
    <source>
        <dbReference type="Pfam" id="PF16408"/>
    </source>
</evidence>
<reference evidence="4" key="2">
    <citation type="submission" date="2021-09" db="EMBL/GenBank/DDBJ databases">
        <authorList>
            <person name="Gilroy R."/>
        </authorList>
    </citation>
    <scope>NUCLEOTIDE SEQUENCE</scope>
    <source>
        <strain evidence="4">CHK165-8395</strain>
    </source>
</reference>
<dbReference type="AlphaFoldDB" id="A0A921FF66"/>
<feature type="domain" description="DUF5121" evidence="3">
    <location>
        <begin position="316"/>
        <end position="436"/>
    </location>
</feature>
<gene>
    <name evidence="4" type="ORF">K8U81_12220</name>
</gene>
<dbReference type="InterPro" id="IPR033430">
    <property type="entry name" value="DUF5121"/>
</dbReference>
<proteinExistence type="predicted"/>
<dbReference type="Pfam" id="PF17163">
    <property type="entry name" value="DUF5125"/>
    <property type="match status" value="1"/>
</dbReference>
<evidence type="ECO:0000313" key="4">
    <source>
        <dbReference type="EMBL" id="HJF08926.1"/>
    </source>
</evidence>
<evidence type="ECO:0000259" key="2">
    <source>
        <dbReference type="Pfam" id="PF17163"/>
    </source>
</evidence>
<evidence type="ECO:0000259" key="3">
    <source>
        <dbReference type="Pfam" id="PF17165"/>
    </source>
</evidence>
<accession>A0A921FF66</accession>
<sequence>MKKGLYIILAFTGIMNLYSCKDEVEIPGNPVINIQTSPADALFGDSLPFTIKATDVDVPLSTLKARLFYGDEMVSETVIRTKVSGQDYTGKIYIPFLKNVPDGTATLVYVLQNINFTITTDSLDLKCKRPDYPSLTLVGENGNEYEMKRVAKNQYAVKDDFPAKMNAYIKAPKMGENGNEITFGYNTQNEIIHGSNSYINFSNANGGSYEITFNTLTYEASPFLKILVNGEEMETADANSLKADLTLTKGQTITFDGVPDYENWWIDPDFFKKESDGSLTFIPISGNYRITAHTDKQYFSVEVLDASGEETKLQADGTGVLYLIGGSGTLGTEAIGKPSYVGAPSWDANNPLVMAPIEAKKYQITVVAGKQITIDGVNFKFYGGKGWENEYKSDRISTNSEFLVVNPGPNDDGNIWLKEGVILEYGATYIITVDMTDPNHAVLDMVKTTDGQGVTYPTLNGKDMEITGAGFQTDIHLEQDETLTFAKVDNINNYLADPDYFQETGEGIYKFLPVSGEYRIILNTGKQCLSAIRMTNGEYASLDEEGHGALWLLGWGLGHPSLDSQFGWDLANAYAVAEIAPQVYRFSGYAGPEKNSLPGQRIRTDYLDFKFYKQHAWDTEFKTSQITLEGNLLKLAVPNDKGCANINLNGINLEEGAFYMFTVDLTNGIDKAIIRCEKQ</sequence>
<dbReference type="RefSeq" id="WP_302533732.1">
    <property type="nucleotide sequence ID" value="NZ_CAUBSX010000067.1"/>
</dbReference>
<feature type="domain" description="DUF5016" evidence="1">
    <location>
        <begin position="1"/>
        <end position="119"/>
    </location>
</feature>
<reference evidence="4" key="1">
    <citation type="journal article" date="2021" name="PeerJ">
        <title>Extensive microbial diversity within the chicken gut microbiome revealed by metagenomics and culture.</title>
        <authorList>
            <person name="Gilroy R."/>
            <person name="Ravi A."/>
            <person name="Getino M."/>
            <person name="Pursley I."/>
            <person name="Horton D.L."/>
            <person name="Alikhan N.F."/>
            <person name="Baker D."/>
            <person name="Gharbi K."/>
            <person name="Hall N."/>
            <person name="Watson M."/>
            <person name="Adriaenssens E.M."/>
            <person name="Foster-Nyarko E."/>
            <person name="Jarju S."/>
            <person name="Secka A."/>
            <person name="Antonio M."/>
            <person name="Oren A."/>
            <person name="Chaudhuri R.R."/>
            <person name="La Ragione R."/>
            <person name="Hildebrand F."/>
            <person name="Pallen M.J."/>
        </authorList>
    </citation>
    <scope>NUCLEOTIDE SEQUENCE</scope>
    <source>
        <strain evidence="4">CHK165-8395</strain>
    </source>
</reference>
<feature type="domain" description="DUF5125" evidence="2">
    <location>
        <begin position="125"/>
        <end position="312"/>
    </location>
</feature>